<evidence type="ECO:0000313" key="4">
    <source>
        <dbReference type="Proteomes" id="UP001176940"/>
    </source>
</evidence>
<dbReference type="EMBL" id="CAUEEQ010071258">
    <property type="protein sequence ID" value="CAJ0966011.1"/>
    <property type="molecule type" value="Genomic_DNA"/>
</dbReference>
<feature type="non-terminal residue" evidence="3">
    <location>
        <position position="591"/>
    </location>
</feature>
<evidence type="ECO:0000256" key="1">
    <source>
        <dbReference type="ARBA" id="ARBA00022741"/>
    </source>
</evidence>
<evidence type="ECO:0000313" key="3">
    <source>
        <dbReference type="EMBL" id="CAJ0966011.1"/>
    </source>
</evidence>
<dbReference type="Proteomes" id="UP001176940">
    <property type="component" value="Unassembled WGS sequence"/>
</dbReference>
<keyword evidence="1" id="KW-0547">Nucleotide-binding</keyword>
<organism evidence="3 4">
    <name type="scientific">Ranitomeya imitator</name>
    <name type="common">mimic poison frog</name>
    <dbReference type="NCBI Taxonomy" id="111125"/>
    <lineage>
        <taxon>Eukaryota</taxon>
        <taxon>Metazoa</taxon>
        <taxon>Chordata</taxon>
        <taxon>Craniata</taxon>
        <taxon>Vertebrata</taxon>
        <taxon>Euteleostomi</taxon>
        <taxon>Amphibia</taxon>
        <taxon>Batrachia</taxon>
        <taxon>Anura</taxon>
        <taxon>Neobatrachia</taxon>
        <taxon>Hyloidea</taxon>
        <taxon>Dendrobatidae</taxon>
        <taxon>Dendrobatinae</taxon>
        <taxon>Ranitomeya</taxon>
    </lineage>
</organism>
<reference evidence="3" key="1">
    <citation type="submission" date="2023-07" db="EMBL/GenBank/DDBJ databases">
        <authorList>
            <person name="Stuckert A."/>
        </authorList>
    </citation>
    <scope>NUCLEOTIDE SEQUENCE</scope>
</reference>
<name>A0ABN9MI84_9NEOB</name>
<proteinExistence type="predicted"/>
<dbReference type="PANTHER" id="PTHR48103:SF2">
    <property type="entry name" value="MIDASIN"/>
    <property type="match status" value="1"/>
</dbReference>
<evidence type="ECO:0000256" key="2">
    <source>
        <dbReference type="ARBA" id="ARBA00022840"/>
    </source>
</evidence>
<accession>A0ABN9MI84</accession>
<comment type="caution">
    <text evidence="3">The sequence shown here is derived from an EMBL/GenBank/DDBJ whole genome shotgun (WGS) entry which is preliminary data.</text>
</comment>
<dbReference type="Gene3D" id="3.40.50.300">
    <property type="entry name" value="P-loop containing nucleotide triphosphate hydrolases"/>
    <property type="match status" value="1"/>
</dbReference>
<dbReference type="SUPFAM" id="SSF52540">
    <property type="entry name" value="P-loop containing nucleoside triphosphate hydrolases"/>
    <property type="match status" value="1"/>
</dbReference>
<protein>
    <submittedName>
        <fullName evidence="3">Uncharacterized protein</fullName>
    </submittedName>
</protein>
<dbReference type="InterPro" id="IPR027417">
    <property type="entry name" value="P-loop_NTPase"/>
</dbReference>
<dbReference type="PANTHER" id="PTHR48103">
    <property type="entry name" value="MIDASIN-RELATED"/>
    <property type="match status" value="1"/>
</dbReference>
<keyword evidence="4" id="KW-1185">Reference proteome</keyword>
<keyword evidence="2" id="KW-0067">ATP-binding</keyword>
<sequence>MEHFQLSLSGLSAIAQRSGGELSQFLAKQGKHRVTKRGPALSNPMFTLVTRGPRHRWSLESCLCDSSPATTLRFTYDHGQVISLVVIVVRWFPRNLNDQNVLAVFQVWTPQDRESILTTLAQLLLDKEYTLLIGRQLRPLLLDLLERNAECIKAGGQVNHDLHERLCVAMSRLAASHSVVLPSRSHKLAEWGQEEHKMAAVQAAGSGAKDAMREGPSMMLRSCDRNVITGPALIPTLGPEADVCTAHRRQDCKGPSEGCSQSAVSRHLNGKSVGRKQCGRKRCTTRRGDRTLRKIVEKDRFQTLGNLRKQWTESGVETSRATVHRRVQEMGYRFALRYFQSAPPVFNRLFLESCDSSTVRYGRRRMKLRDLMEAAYRFLQQDELSFREKWDWSVCVPLLKSHDLAVRWYTSHCLALVTCMSDENRQTFLKKLFGTDELINFKLQLLDELHSQNIEQGLLLTNPENSLWHKDGSQQYTQGHIVSGDLCSYVVPICGITLPRKLQVIIAYELNSNQLVLVETTCRSLQSLAHAVSFQNAVLLEGPIGCGKTALVEHLARVTGRLKAPDLLKVQLGDQTDSKVRSIGNGKGYIL</sequence>
<gene>
    <name evidence="3" type="ORF">RIMI_LOCUS20842983</name>
</gene>